<dbReference type="EMBL" id="CP006868">
    <property type="protein sequence ID" value="UXD21716.1"/>
    <property type="molecule type" value="Genomic_DNA"/>
</dbReference>
<dbReference type="InterPro" id="IPR002761">
    <property type="entry name" value="Diphthami_syn_dom"/>
</dbReference>
<dbReference type="SUPFAM" id="SSF52402">
    <property type="entry name" value="Adenine nucleotide alpha hydrolases-like"/>
    <property type="match status" value="1"/>
</dbReference>
<keyword evidence="3" id="KW-1185">Reference proteome</keyword>
<dbReference type="Pfam" id="PF01902">
    <property type="entry name" value="Diphthami_syn_2"/>
    <property type="match status" value="1"/>
</dbReference>
<sequence length="193" mass="21839">MEICCTVTLKPPEDSELLQFPSVELARLQAEAMGIPSIYAEGKEELLEDLLKKAKEMGATHVVSGALLSDFQRQRMGLTARRLGLIPVNPIWRINQEEYMRTLVRNGFKFILIRVAAYGLGPEFLGKVVDEEMIEEIIRRARKYGFNPAFEGGEAETLVLKAPLYKRELEVEGRIVSRGGGDWVYVIEKARLK</sequence>
<gene>
    <name evidence="2" type="ORF">IPA_07140</name>
</gene>
<dbReference type="AlphaFoldDB" id="A0A977KB99"/>
<name>A0A977KB99_9CREN</name>
<dbReference type="InterPro" id="IPR030662">
    <property type="entry name" value="DPH6/MJ0570"/>
</dbReference>
<evidence type="ECO:0000313" key="3">
    <source>
        <dbReference type="Proteomes" id="UP001063698"/>
    </source>
</evidence>
<dbReference type="NCBIfam" id="TIGR00290">
    <property type="entry name" value="MJ0570_dom"/>
    <property type="match status" value="1"/>
</dbReference>
<dbReference type="Proteomes" id="UP001063698">
    <property type="component" value="Chromosome"/>
</dbReference>
<dbReference type="KEGG" id="ipc:IPA_07140"/>
<organism evidence="2 3">
    <name type="scientific">Ignicoccus pacificus DSM 13166</name>
    <dbReference type="NCBI Taxonomy" id="940294"/>
    <lineage>
        <taxon>Archaea</taxon>
        <taxon>Thermoproteota</taxon>
        <taxon>Thermoprotei</taxon>
        <taxon>Desulfurococcales</taxon>
        <taxon>Desulfurococcaceae</taxon>
        <taxon>Ignicoccus</taxon>
    </lineage>
</organism>
<dbReference type="CDD" id="cd01994">
    <property type="entry name" value="AANH_PF0828-like"/>
    <property type="match status" value="1"/>
</dbReference>
<dbReference type="InterPro" id="IPR014729">
    <property type="entry name" value="Rossmann-like_a/b/a_fold"/>
</dbReference>
<dbReference type="PANTHER" id="PTHR12196">
    <property type="entry name" value="DOMAIN OF UNKNOWN FUNCTION 71 DUF71 -CONTAINING PROTEIN"/>
    <property type="match status" value="1"/>
</dbReference>
<protein>
    <submittedName>
        <fullName evidence="2">ATP binding protein</fullName>
    </submittedName>
</protein>
<dbReference type="Gene3D" id="3.90.1490.10">
    <property type="entry name" value="putative n-type atp pyrophosphatase, domain 2"/>
    <property type="match status" value="1"/>
</dbReference>
<dbReference type="PANTHER" id="PTHR12196:SF2">
    <property type="entry name" value="DIPHTHINE--AMMONIA LIGASE"/>
    <property type="match status" value="1"/>
</dbReference>
<dbReference type="GO" id="GO:0017183">
    <property type="term" value="P:protein histidyl modification to diphthamide"/>
    <property type="evidence" value="ECO:0007669"/>
    <property type="project" value="TreeGrafter"/>
</dbReference>
<evidence type="ECO:0000259" key="1">
    <source>
        <dbReference type="Pfam" id="PF01902"/>
    </source>
</evidence>
<proteinExistence type="predicted"/>
<dbReference type="Gene3D" id="3.40.50.620">
    <property type="entry name" value="HUPs"/>
    <property type="match status" value="1"/>
</dbReference>
<reference evidence="2" key="1">
    <citation type="submission" date="2013-11" db="EMBL/GenBank/DDBJ databases">
        <title>Comparative genomics of Ignicoccus.</title>
        <authorList>
            <person name="Podar M."/>
        </authorList>
    </citation>
    <scope>NUCLEOTIDE SEQUENCE</scope>
    <source>
        <strain evidence="2">DSM 13166</strain>
    </source>
</reference>
<accession>A0A977KB99</accession>
<evidence type="ECO:0000313" key="2">
    <source>
        <dbReference type="EMBL" id="UXD21716.1"/>
    </source>
</evidence>
<feature type="domain" description="Diphthamide synthase" evidence="1">
    <location>
        <begin position="12"/>
        <end position="191"/>
    </location>
</feature>
<dbReference type="GO" id="GO:0017178">
    <property type="term" value="F:diphthine-ammonia ligase activity"/>
    <property type="evidence" value="ECO:0007669"/>
    <property type="project" value="TreeGrafter"/>
</dbReference>